<keyword evidence="3 6" id="KW-0645">Protease</keyword>
<dbReference type="InterPro" id="IPR029045">
    <property type="entry name" value="ClpP/crotonase-like_dom_sf"/>
</dbReference>
<protein>
    <recommendedName>
        <fullName evidence="6 7">ATP-dependent Clp protease proteolytic subunit</fullName>
        <ecNumber evidence="6">3.4.21.92</ecNumber>
    </recommendedName>
    <alternativeName>
        <fullName evidence="6">Endopeptidase Clp</fullName>
    </alternativeName>
</protein>
<dbReference type="CDD" id="cd07017">
    <property type="entry name" value="S14_ClpP_2"/>
    <property type="match status" value="1"/>
</dbReference>
<keyword evidence="2 8" id="KW-0934">Plastid</keyword>
<comment type="catalytic activity">
    <reaction evidence="6">
        <text>Hydrolysis of proteins to small peptides in the presence of ATP and magnesium. alpha-casein is the usual test substrate. In the absence of ATP, only oligopeptides shorter than five residues are hydrolyzed (such as succinyl-Leu-Tyr-|-NHMec, and Leu-Tyr-Leu-|-Tyr-Trp, in which cleavage of the -Tyr-|-Leu- and -Tyr-|-Trp bonds also occurs).</text>
        <dbReference type="EC" id="3.4.21.92"/>
    </reaction>
</comment>
<keyword evidence="5 6" id="KW-0720">Serine protease</keyword>
<dbReference type="PANTHER" id="PTHR10381">
    <property type="entry name" value="ATP-DEPENDENT CLP PROTEASE PROTEOLYTIC SUBUNIT"/>
    <property type="match status" value="1"/>
</dbReference>
<dbReference type="PRINTS" id="PR00127">
    <property type="entry name" value="CLPPROTEASEP"/>
</dbReference>
<evidence type="ECO:0000256" key="6">
    <source>
        <dbReference type="HAMAP-Rule" id="MF_00444"/>
    </source>
</evidence>
<organism evidence="8">
    <name type="scientific">Clausia trichosepala</name>
    <dbReference type="NCBI Taxonomy" id="264422"/>
    <lineage>
        <taxon>Eukaryota</taxon>
        <taxon>Viridiplantae</taxon>
        <taxon>Streptophyta</taxon>
        <taxon>Embryophyta</taxon>
        <taxon>Tracheophyta</taxon>
        <taxon>Spermatophyta</taxon>
        <taxon>Magnoliopsida</taxon>
        <taxon>eudicotyledons</taxon>
        <taxon>Gunneridae</taxon>
        <taxon>Pentapetalae</taxon>
        <taxon>rosids</taxon>
        <taxon>malvids</taxon>
        <taxon>Brassicales</taxon>
        <taxon>Brassicaceae</taxon>
        <taxon>Dontostemoneae</taxon>
        <taxon>Clausia</taxon>
    </lineage>
</organism>
<comment type="subcellular location">
    <subcellularLocation>
        <location evidence="6">Plastid</location>
        <location evidence="6">Chloroplast stroma</location>
    </subcellularLocation>
</comment>
<dbReference type="GO" id="GO:0006515">
    <property type="term" value="P:protein quality control for misfolded or incompletely synthesized proteins"/>
    <property type="evidence" value="ECO:0007669"/>
    <property type="project" value="TreeGrafter"/>
</dbReference>
<dbReference type="GO" id="GO:0009368">
    <property type="term" value="C:endopeptidase Clp complex"/>
    <property type="evidence" value="ECO:0007669"/>
    <property type="project" value="TreeGrafter"/>
</dbReference>
<feature type="active site" evidence="6">
    <location>
        <position position="128"/>
    </location>
</feature>
<dbReference type="Pfam" id="PF00574">
    <property type="entry name" value="CLP_protease"/>
    <property type="match status" value="1"/>
</dbReference>
<keyword evidence="4 6" id="KW-0378">Hydrolase</keyword>
<evidence type="ECO:0000256" key="1">
    <source>
        <dbReference type="ARBA" id="ARBA00007039"/>
    </source>
</evidence>
<sequence length="229" mass="26047">MPVGIPKVPYLIPGDDEDSDSWIDLYNRLYRERLFYLGEEINTENSNNISGLMVYFSIEDETQEQYLFINSPGGWVVPGLAIHDTIKFVQVDVSTICIGLAASIASVILLGGTVTKRSAYSHARVMIHQPKSSFLEAQSKESIFESTQILRIRDMITGIYIQKTGKPYWRIIKDLERDSFMSPQEAKEHGIIDFIASEHPIIAPEEEITEEEIIATEEEIIVPDYSDWL</sequence>
<dbReference type="SUPFAM" id="SSF52096">
    <property type="entry name" value="ClpP/crotonase"/>
    <property type="match status" value="1"/>
</dbReference>
<dbReference type="AlphaFoldDB" id="A0A6M9QJV6"/>
<evidence type="ECO:0000256" key="4">
    <source>
        <dbReference type="ARBA" id="ARBA00022801"/>
    </source>
</evidence>
<dbReference type="PANTHER" id="PTHR10381:SF15">
    <property type="entry name" value="CHLOROPLASTIC ATP-DEPENDENT CLP PROTEASE PROTEOLYTIC SUBUNIT 1"/>
    <property type="match status" value="1"/>
</dbReference>
<accession>A0A6M9QJV6</accession>
<dbReference type="Gene3D" id="3.90.226.10">
    <property type="entry name" value="2-enoyl-CoA Hydratase, Chain A, domain 1"/>
    <property type="match status" value="1"/>
</dbReference>
<evidence type="ECO:0000256" key="7">
    <source>
        <dbReference type="RuleBase" id="RU003567"/>
    </source>
</evidence>
<proteinExistence type="inferred from homology"/>
<dbReference type="EMBL" id="MK637698">
    <property type="protein sequence ID" value="QKM79323.1"/>
    <property type="molecule type" value="Genomic_DNA"/>
</dbReference>
<evidence type="ECO:0000256" key="5">
    <source>
        <dbReference type="ARBA" id="ARBA00022825"/>
    </source>
</evidence>
<dbReference type="GO" id="GO:0051117">
    <property type="term" value="F:ATPase binding"/>
    <property type="evidence" value="ECO:0007669"/>
    <property type="project" value="TreeGrafter"/>
</dbReference>
<dbReference type="EC" id="3.4.21.92" evidence="6"/>
<dbReference type="GO" id="GO:0004252">
    <property type="term" value="F:serine-type endopeptidase activity"/>
    <property type="evidence" value="ECO:0007669"/>
    <property type="project" value="UniProtKB-UniRule"/>
</dbReference>
<comment type="subunit">
    <text evidence="6">Component of the chloroplastic Clp protease core complex.</text>
</comment>
<comment type="similarity">
    <text evidence="1 6 7">Belongs to the peptidase S14 family.</text>
</comment>
<dbReference type="InterPro" id="IPR023562">
    <property type="entry name" value="ClpP/TepA"/>
</dbReference>
<geneLocation type="chloroplast" evidence="8"/>
<gene>
    <name evidence="6 8" type="primary">clpP</name>
</gene>
<dbReference type="GO" id="GO:0004176">
    <property type="term" value="F:ATP-dependent peptidase activity"/>
    <property type="evidence" value="ECO:0007669"/>
    <property type="project" value="InterPro"/>
</dbReference>
<reference evidence="8" key="1">
    <citation type="submission" date="2019-03" db="EMBL/GenBank/DDBJ databases">
        <authorList>
            <person name="Rigault P."/>
            <person name="Hohmann N."/>
            <person name="Wolf E."/>
            <person name="Koch M."/>
        </authorList>
    </citation>
    <scope>NUCLEOTIDE SEQUENCE</scope>
</reference>
<comment type="function">
    <text evidence="6">Cleaves peptides in various proteins in a process that requires ATP hydrolysis. Has a chymotrypsin-like activity. Plays a major role in the degradation of misfolded proteins.</text>
</comment>
<dbReference type="GO" id="GO:0009570">
    <property type="term" value="C:chloroplast stroma"/>
    <property type="evidence" value="ECO:0007669"/>
    <property type="project" value="UniProtKB-SubCell"/>
</dbReference>
<dbReference type="HAMAP" id="MF_00444">
    <property type="entry name" value="ClpP"/>
    <property type="match status" value="1"/>
</dbReference>
<dbReference type="InterPro" id="IPR001907">
    <property type="entry name" value="ClpP"/>
</dbReference>
<feature type="active site" description="Nucleophile" evidence="6">
    <location>
        <position position="103"/>
    </location>
</feature>
<keyword evidence="8" id="KW-0150">Chloroplast</keyword>
<evidence type="ECO:0000313" key="8">
    <source>
        <dbReference type="EMBL" id="QKM79323.1"/>
    </source>
</evidence>
<evidence type="ECO:0000256" key="3">
    <source>
        <dbReference type="ARBA" id="ARBA00022670"/>
    </source>
</evidence>
<name>A0A6M9QJV6_9BRAS</name>
<evidence type="ECO:0000256" key="2">
    <source>
        <dbReference type="ARBA" id="ARBA00022640"/>
    </source>
</evidence>